<keyword evidence="2" id="KW-0732">Signal</keyword>
<name>A0A0E0MBY4_ORYPU</name>
<feature type="chain" id="PRO_5013039968" description="Secreted protein" evidence="2">
    <location>
        <begin position="16"/>
        <end position="86"/>
    </location>
</feature>
<feature type="compositionally biased region" description="Basic and acidic residues" evidence="1">
    <location>
        <begin position="62"/>
        <end position="86"/>
    </location>
</feature>
<feature type="region of interest" description="Disordered" evidence="1">
    <location>
        <begin position="56"/>
        <end position="86"/>
    </location>
</feature>
<evidence type="ECO:0000313" key="3">
    <source>
        <dbReference type="EnsemblPlants" id="OPUNC11G01420.1"/>
    </source>
</evidence>
<sequence length="86" mass="9875">MAFWLLLLGWGREEAAVSSFYHLRRSLRSCTASPALPSKLDRDASWKNELSLSMYSPEDDETARASRPRMEREATEKDGVRGRNTR</sequence>
<accession>A0A0E0MBY4</accession>
<dbReference type="Proteomes" id="UP000026962">
    <property type="component" value="Chromosome 11"/>
</dbReference>
<feature type="signal peptide" evidence="2">
    <location>
        <begin position="1"/>
        <end position="15"/>
    </location>
</feature>
<organism evidence="3">
    <name type="scientific">Oryza punctata</name>
    <name type="common">Red rice</name>
    <dbReference type="NCBI Taxonomy" id="4537"/>
    <lineage>
        <taxon>Eukaryota</taxon>
        <taxon>Viridiplantae</taxon>
        <taxon>Streptophyta</taxon>
        <taxon>Embryophyta</taxon>
        <taxon>Tracheophyta</taxon>
        <taxon>Spermatophyta</taxon>
        <taxon>Magnoliopsida</taxon>
        <taxon>Liliopsida</taxon>
        <taxon>Poales</taxon>
        <taxon>Poaceae</taxon>
        <taxon>BOP clade</taxon>
        <taxon>Oryzoideae</taxon>
        <taxon>Oryzeae</taxon>
        <taxon>Oryzinae</taxon>
        <taxon>Oryza</taxon>
    </lineage>
</organism>
<dbReference type="AlphaFoldDB" id="A0A0E0MBY4"/>
<evidence type="ECO:0000313" key="4">
    <source>
        <dbReference type="Proteomes" id="UP000026962"/>
    </source>
</evidence>
<evidence type="ECO:0000256" key="1">
    <source>
        <dbReference type="SAM" id="MobiDB-lite"/>
    </source>
</evidence>
<reference evidence="3" key="1">
    <citation type="submission" date="2015-04" db="UniProtKB">
        <authorList>
            <consortium name="EnsemblPlants"/>
        </authorList>
    </citation>
    <scope>IDENTIFICATION</scope>
</reference>
<reference evidence="3" key="2">
    <citation type="submission" date="2018-05" db="EMBL/GenBank/DDBJ databases">
        <title>OpunRS2 (Oryza punctata Reference Sequence Version 2).</title>
        <authorList>
            <person name="Zhang J."/>
            <person name="Kudrna D."/>
            <person name="Lee S."/>
            <person name="Talag J."/>
            <person name="Welchert J."/>
            <person name="Wing R.A."/>
        </authorList>
    </citation>
    <scope>NUCLEOTIDE SEQUENCE [LARGE SCALE GENOMIC DNA]</scope>
</reference>
<evidence type="ECO:0008006" key="5">
    <source>
        <dbReference type="Google" id="ProtNLM"/>
    </source>
</evidence>
<protein>
    <recommendedName>
        <fullName evidence="5">Secreted protein</fullName>
    </recommendedName>
</protein>
<keyword evidence="4" id="KW-1185">Reference proteome</keyword>
<proteinExistence type="predicted"/>
<dbReference type="HOGENOM" id="CLU_2501832_0_0_1"/>
<dbReference type="EnsemblPlants" id="OPUNC11G01420.1">
    <property type="protein sequence ID" value="OPUNC11G01420.1"/>
    <property type="gene ID" value="OPUNC11G01420"/>
</dbReference>
<dbReference type="Gramene" id="OPUNC11G01420.1">
    <property type="protein sequence ID" value="OPUNC11G01420.1"/>
    <property type="gene ID" value="OPUNC11G01420"/>
</dbReference>
<evidence type="ECO:0000256" key="2">
    <source>
        <dbReference type="SAM" id="SignalP"/>
    </source>
</evidence>